<sequence>MQAENNYPPLPPISMNKRIVNRQNFTMLIIYAIVCIWGLFRMAIPGESYQTILGVIISGVFGVLLLNSFKKYLKNFTAKKALKLTEWIMIVLISMVALVIITLFLEDTTGNTAQDDELGELFAGIMALLIGLPIVIFLVVITIKWGIAIKNIPDDFVGNLNTLGISILALLPVSLVLGLIASVEDILAINIISALIDSVPLIIMITIFHKAKKYNR</sequence>
<gene>
    <name evidence="2" type="ORF">ING2E5B_1695</name>
</gene>
<evidence type="ECO:0000313" key="3">
    <source>
        <dbReference type="Proteomes" id="UP000032417"/>
    </source>
</evidence>
<evidence type="ECO:0000313" key="2">
    <source>
        <dbReference type="EMBL" id="CEA16441.1"/>
    </source>
</evidence>
<name>A0A098C200_9BACT</name>
<keyword evidence="1" id="KW-0472">Membrane</keyword>
<accession>A0A098C200</accession>
<feature type="transmembrane region" description="Helical" evidence="1">
    <location>
        <begin position="186"/>
        <end position="208"/>
    </location>
</feature>
<keyword evidence="3" id="KW-1185">Reference proteome</keyword>
<feature type="transmembrane region" description="Helical" evidence="1">
    <location>
        <begin position="87"/>
        <end position="105"/>
    </location>
</feature>
<feature type="transmembrane region" description="Helical" evidence="1">
    <location>
        <begin position="49"/>
        <end position="66"/>
    </location>
</feature>
<dbReference type="EMBL" id="LN515532">
    <property type="protein sequence ID" value="CEA16441.1"/>
    <property type="molecule type" value="Genomic_DNA"/>
</dbReference>
<dbReference type="STRING" id="1562970.ING2E5B_1695"/>
<dbReference type="KEGG" id="pbt:ING2E5B_1695"/>
<dbReference type="AlphaFoldDB" id="A0A098C200"/>
<feature type="transmembrane region" description="Helical" evidence="1">
    <location>
        <begin position="159"/>
        <end position="180"/>
    </location>
</feature>
<keyword evidence="1" id="KW-0812">Transmembrane</keyword>
<evidence type="ECO:0000256" key="1">
    <source>
        <dbReference type="SAM" id="Phobius"/>
    </source>
</evidence>
<reference evidence="2 3" key="1">
    <citation type="submission" date="2014-08" db="EMBL/GenBank/DDBJ databases">
        <authorList>
            <person name="Wibberg D."/>
        </authorList>
    </citation>
    <scope>NUCLEOTIDE SEQUENCE [LARGE SCALE GENOMIC DNA]</scope>
    <source>
        <strain evidence="3">ING2-E5B</strain>
    </source>
</reference>
<feature type="transmembrane region" description="Helical" evidence="1">
    <location>
        <begin position="25"/>
        <end position="43"/>
    </location>
</feature>
<dbReference type="HOGENOM" id="CLU_1276664_0_0_10"/>
<keyword evidence="1" id="KW-1133">Transmembrane helix</keyword>
<organism evidence="2 3">
    <name type="scientific">Fermentimonas caenicola</name>
    <dbReference type="NCBI Taxonomy" id="1562970"/>
    <lineage>
        <taxon>Bacteria</taxon>
        <taxon>Pseudomonadati</taxon>
        <taxon>Bacteroidota</taxon>
        <taxon>Bacteroidia</taxon>
        <taxon>Bacteroidales</taxon>
        <taxon>Dysgonomonadaceae</taxon>
        <taxon>Fermentimonas</taxon>
    </lineage>
</organism>
<dbReference type="Proteomes" id="UP000032417">
    <property type="component" value="Chromosome 1"/>
</dbReference>
<proteinExistence type="predicted"/>
<protein>
    <submittedName>
        <fullName evidence="2">Putative membrane protein</fullName>
    </submittedName>
</protein>
<feature type="transmembrane region" description="Helical" evidence="1">
    <location>
        <begin position="125"/>
        <end position="147"/>
    </location>
</feature>